<dbReference type="EC" id="3.2.1.183" evidence="2"/>
<reference evidence="2" key="1">
    <citation type="submission" date="2024-05" db="EMBL/GenBank/DDBJ databases">
        <title>Planctomycetes of the genus Singulisphaera possess chitinolytic capabilities.</title>
        <authorList>
            <person name="Ivanova A."/>
        </authorList>
    </citation>
    <scope>NUCLEOTIDE SEQUENCE</scope>
    <source>
        <strain evidence="2">Ch08T</strain>
    </source>
</reference>
<protein>
    <submittedName>
        <fullName evidence="2">UDP-N-acetylglucosamine 2-epimerase</fullName>
        <ecNumber evidence="2">3.2.1.183</ecNumber>
    </submittedName>
</protein>
<dbReference type="InterPro" id="IPR003331">
    <property type="entry name" value="UDP_GlcNAc_Epimerase_2_dom"/>
</dbReference>
<dbReference type="NCBIfam" id="TIGR03568">
    <property type="entry name" value="NeuC_NnaA"/>
    <property type="match status" value="1"/>
</dbReference>
<dbReference type="Gene3D" id="3.40.50.2000">
    <property type="entry name" value="Glycogen Phosphorylase B"/>
    <property type="match status" value="2"/>
</dbReference>
<accession>A0AAU7CQY0</accession>
<evidence type="ECO:0000259" key="1">
    <source>
        <dbReference type="Pfam" id="PF02350"/>
    </source>
</evidence>
<dbReference type="PANTHER" id="PTHR43174">
    <property type="entry name" value="UDP-N-ACETYLGLUCOSAMINE 2-EPIMERASE"/>
    <property type="match status" value="1"/>
</dbReference>
<dbReference type="InterPro" id="IPR020004">
    <property type="entry name" value="UDP-GlcNAc_Epase"/>
</dbReference>
<dbReference type="SUPFAM" id="SSF53756">
    <property type="entry name" value="UDP-Glycosyltransferase/glycogen phosphorylase"/>
    <property type="match status" value="1"/>
</dbReference>
<feature type="domain" description="UDP-N-acetylglucosamine 2-epimerase" evidence="1">
    <location>
        <begin position="27"/>
        <end position="372"/>
    </location>
</feature>
<dbReference type="RefSeq" id="WP_406700174.1">
    <property type="nucleotide sequence ID" value="NZ_CP155447.1"/>
</dbReference>
<dbReference type="AlphaFoldDB" id="A0AAU7CQY0"/>
<dbReference type="EMBL" id="CP155447">
    <property type="protein sequence ID" value="XBH07337.1"/>
    <property type="molecule type" value="Genomic_DNA"/>
</dbReference>
<dbReference type="GO" id="GO:0004553">
    <property type="term" value="F:hydrolase activity, hydrolyzing O-glycosyl compounds"/>
    <property type="evidence" value="ECO:0007669"/>
    <property type="project" value="InterPro"/>
</dbReference>
<sequence length="430" mass="46856">MSPEKRRKVCVVLVDRANYGRLKPVMKAIDDHPRLELQVLAAGTMVLERFDHPVHVVRKDGFPVDGEVYIELEGSTPATMAKSVGFGVVEFASEYQRLKPDLILVIGDRYEALAATVAAAFMNLCIVHLQGGEVSGSIDESTRHAITKLAHYHVPSTRRSAEYIVRMGERPESILGLGCPSSDIARQLDRDLPSRVVNSGGSGALIDVDRPFLLVIFHPTTTEYGGERRQMEEVLDALHDLRMPTILLWPNIDAGSNHVSKAIRRFRERARPAWLRTLINLAPEAYLRVLARAACAVGNSSSFVRDAGYFGTPVVLVGDRQLGRETDEHVSSVPPVAAIVAEATRRQLREGRYAPSALYGDGHVADRVAEALADLTPYVQKRLHYIYDECGDGLTRLHNAVVAATVTVSGCGAIEANCDLPAVSGAGGPP</sequence>
<dbReference type="Pfam" id="PF02350">
    <property type="entry name" value="Epimerase_2"/>
    <property type="match status" value="1"/>
</dbReference>
<gene>
    <name evidence="2" type="primary">neuC</name>
    <name evidence="2" type="ORF">V5E97_15225</name>
</gene>
<proteinExistence type="predicted"/>
<dbReference type="PANTHER" id="PTHR43174:SF3">
    <property type="entry name" value="UDP-N-ACETYLGLUCOSAMINE 2-EPIMERASE"/>
    <property type="match status" value="1"/>
</dbReference>
<dbReference type="GO" id="GO:0006047">
    <property type="term" value="P:UDP-N-acetylglucosamine metabolic process"/>
    <property type="evidence" value="ECO:0007669"/>
    <property type="project" value="InterPro"/>
</dbReference>
<dbReference type="InterPro" id="IPR029767">
    <property type="entry name" value="WecB-like"/>
</dbReference>
<evidence type="ECO:0000313" key="2">
    <source>
        <dbReference type="EMBL" id="XBH07337.1"/>
    </source>
</evidence>
<keyword evidence="2" id="KW-0378">Hydrolase</keyword>
<name>A0AAU7CQY0_9BACT</name>
<organism evidence="2">
    <name type="scientific">Singulisphaera sp. Ch08</name>
    <dbReference type="NCBI Taxonomy" id="3120278"/>
    <lineage>
        <taxon>Bacteria</taxon>
        <taxon>Pseudomonadati</taxon>
        <taxon>Planctomycetota</taxon>
        <taxon>Planctomycetia</taxon>
        <taxon>Isosphaerales</taxon>
        <taxon>Isosphaeraceae</taxon>
        <taxon>Singulisphaera</taxon>
    </lineage>
</organism>
<keyword evidence="2" id="KW-0326">Glycosidase</keyword>